<keyword evidence="5 6" id="KW-0539">Nucleus</keyword>
<dbReference type="HAMAP" id="MF_03056">
    <property type="entry name" value="TRM82"/>
    <property type="match status" value="1"/>
</dbReference>
<proteinExistence type="inferred from homology"/>
<evidence type="ECO:0000256" key="6">
    <source>
        <dbReference type="HAMAP-Rule" id="MF_03056"/>
    </source>
</evidence>
<keyword evidence="9" id="KW-0808">Transferase</keyword>
<dbReference type="Gene3D" id="2.130.10.10">
    <property type="entry name" value="YVTN repeat-like/Quinoprotein amine dehydrogenase"/>
    <property type="match status" value="2"/>
</dbReference>
<dbReference type="EMBL" id="KV441400">
    <property type="protein sequence ID" value="OAF57581.1"/>
    <property type="molecule type" value="Genomic_DNA"/>
</dbReference>
<dbReference type="PANTHER" id="PTHR16288:SF0">
    <property type="entry name" value="TRNA (GUANINE-N(7)-)-METHYLTRANSFERASE NON-CATALYTIC SUBUNIT WDR4"/>
    <property type="match status" value="1"/>
</dbReference>
<evidence type="ECO:0000256" key="1">
    <source>
        <dbReference type="ARBA" id="ARBA00004123"/>
    </source>
</evidence>
<dbReference type="PROSITE" id="PS50082">
    <property type="entry name" value="WD_REPEATS_2"/>
    <property type="match status" value="1"/>
</dbReference>
<dbReference type="InterPro" id="IPR001680">
    <property type="entry name" value="WD40_rpt"/>
</dbReference>
<organism evidence="9">
    <name type="scientific">Pseudogymnoascus destructans</name>
    <dbReference type="NCBI Taxonomy" id="655981"/>
    <lineage>
        <taxon>Eukaryota</taxon>
        <taxon>Fungi</taxon>
        <taxon>Dikarya</taxon>
        <taxon>Ascomycota</taxon>
        <taxon>Pezizomycotina</taxon>
        <taxon>Leotiomycetes</taxon>
        <taxon>Thelebolales</taxon>
        <taxon>Thelebolaceae</taxon>
        <taxon>Pseudogymnoascus</taxon>
    </lineage>
</organism>
<dbReference type="RefSeq" id="XP_024322869.1">
    <property type="nucleotide sequence ID" value="XM_024468480.1"/>
</dbReference>
<keyword evidence="9" id="KW-0489">Methyltransferase</keyword>
<name>A0A177A8J6_9PEZI</name>
<dbReference type="InterPro" id="IPR011044">
    <property type="entry name" value="Quino_amine_DH_bsu"/>
</dbReference>
<dbReference type="VEuPathDB" id="FungiDB:GMDG_06922"/>
<protein>
    <submittedName>
        <fullName evidence="9">tRNA (Guanine-N(7)-)-methyltransferase non-catalytic subunit trm82</fullName>
    </submittedName>
</protein>
<feature type="compositionally biased region" description="Polar residues" evidence="8">
    <location>
        <begin position="87"/>
        <end position="96"/>
    </location>
</feature>
<dbReference type="GO" id="GO:0008168">
    <property type="term" value="F:methyltransferase activity"/>
    <property type="evidence" value="ECO:0007669"/>
    <property type="project" value="UniProtKB-KW"/>
</dbReference>
<dbReference type="UniPathway" id="UPA00989"/>
<sequence length="529" mass="57413">MYAAYQCIEVIGEFVIAASAHTLQTFNLCNGSQISSWACPDQLNKTALATQSEPTNDEDGLQGSAALSIEATGSDSNQPPKRRKLSDPSNEESSSVGRAPKGEKPRACSQRTTTKTSIYPNIVALTSSNDGKYIIIVTGEDKTIRVLRHDGGHLQQISERSMPKRPCAVTLSPSGSAIICADKFGDVYSLPLLMDLPEGQDATTAPLVEDENLSEKPKQFVSSANDLTVHSARNRRALQNQLKQNLAKADKVEANFGQQLLLGHVSMLTDIALVEECGRNYIITADRDEHIRVSRGIPHSHIIEAYCLGHSEFVSRLCLPKSDRRLLISGGGDDDLFVWDWLSGDLLQKVNISSHVELILRGFSGEGCGVGIGANDDSHSPKVIVSGIKHLQQDPNSNSGSVVVMCEGVPALFFFVLSPAGILSHYQTLPLNGNPLAMATSVQNNTLIVSVDLWHCPGSVVQLRDVKTTGAEEPLKVIKSDGKDWTVVTSHFGKVDITGVDHQTMPAANVDWWNVLYNLGNLRKRAGWE</sequence>
<dbReference type="Pfam" id="PF00400">
    <property type="entry name" value="WD40"/>
    <property type="match status" value="1"/>
</dbReference>
<dbReference type="GO" id="GO:0005829">
    <property type="term" value="C:cytosol"/>
    <property type="evidence" value="ECO:0007669"/>
    <property type="project" value="TreeGrafter"/>
</dbReference>
<dbReference type="eggNOG" id="KOG3914">
    <property type="taxonomic scope" value="Eukaryota"/>
</dbReference>
<dbReference type="PANTHER" id="PTHR16288">
    <property type="entry name" value="WD40 REPEAT PROTEIN 4"/>
    <property type="match status" value="1"/>
</dbReference>
<comment type="pathway">
    <text evidence="6">tRNA modification; N(7)-methylguanine-tRNA biosynthesis.</text>
</comment>
<evidence type="ECO:0000256" key="3">
    <source>
        <dbReference type="ARBA" id="ARBA00022694"/>
    </source>
</evidence>
<evidence type="ECO:0000256" key="2">
    <source>
        <dbReference type="ARBA" id="ARBA00022574"/>
    </source>
</evidence>
<evidence type="ECO:0000313" key="9">
    <source>
        <dbReference type="EMBL" id="OAF57581.1"/>
    </source>
</evidence>
<dbReference type="AlphaFoldDB" id="A0A177A8J6"/>
<keyword evidence="2 6" id="KW-0853">WD repeat</keyword>
<dbReference type="SUPFAM" id="SSF50969">
    <property type="entry name" value="YVTN repeat-like/Quinoprotein amine dehydrogenase"/>
    <property type="match status" value="1"/>
</dbReference>
<keyword evidence="4 6" id="KW-0677">Repeat</keyword>
<comment type="function">
    <text evidence="6">Required for the formation of N(7)-methylguanine at position 46 (m7G46) in tRNA. In the complex, it is required to stabilize and induce conformational changes of the catalytic subunit.</text>
</comment>
<accession>A0A177A8J6</accession>
<evidence type="ECO:0000256" key="7">
    <source>
        <dbReference type="PROSITE-ProRule" id="PRU00221"/>
    </source>
</evidence>
<dbReference type="GO" id="GO:0005634">
    <property type="term" value="C:nucleus"/>
    <property type="evidence" value="ECO:0007669"/>
    <property type="project" value="UniProtKB-SubCell"/>
</dbReference>
<keyword evidence="3 6" id="KW-0819">tRNA processing</keyword>
<feature type="region of interest" description="Disordered" evidence="8">
    <location>
        <begin position="70"/>
        <end position="113"/>
    </location>
</feature>
<dbReference type="GO" id="GO:0043527">
    <property type="term" value="C:tRNA methyltransferase complex"/>
    <property type="evidence" value="ECO:0007669"/>
    <property type="project" value="TreeGrafter"/>
</dbReference>
<comment type="similarity">
    <text evidence="6">Belongs to the WD repeat TRM82 family.</text>
</comment>
<dbReference type="InterPro" id="IPR015943">
    <property type="entry name" value="WD40/YVTN_repeat-like_dom_sf"/>
</dbReference>
<dbReference type="SUPFAM" id="SSF50978">
    <property type="entry name" value="WD40 repeat-like"/>
    <property type="match status" value="1"/>
</dbReference>
<evidence type="ECO:0000256" key="5">
    <source>
        <dbReference type="ARBA" id="ARBA00023242"/>
    </source>
</evidence>
<evidence type="ECO:0000256" key="8">
    <source>
        <dbReference type="SAM" id="MobiDB-lite"/>
    </source>
</evidence>
<evidence type="ECO:0000256" key="4">
    <source>
        <dbReference type="ARBA" id="ARBA00022737"/>
    </source>
</evidence>
<dbReference type="GO" id="GO:0106004">
    <property type="term" value="P:tRNA (guanine-N7)-methylation"/>
    <property type="evidence" value="ECO:0007669"/>
    <property type="project" value="UniProtKB-UniRule"/>
</dbReference>
<comment type="subcellular location">
    <subcellularLocation>
        <location evidence="1 6">Nucleus</location>
    </subcellularLocation>
</comment>
<reference evidence="9" key="1">
    <citation type="submission" date="2016-03" db="EMBL/GenBank/DDBJ databases">
        <title>Updated assembly of Pseudogymnoascus destructans, the fungus causing white-nose syndrome of bats.</title>
        <authorList>
            <person name="Palmer J.M."/>
            <person name="Drees K.P."/>
            <person name="Foster J.T."/>
            <person name="Lindner D.L."/>
        </authorList>
    </citation>
    <scope>NUCLEOTIDE SEQUENCE [LARGE SCALE GENOMIC DNA]</scope>
    <source>
        <strain evidence="9">20631-21</strain>
    </source>
</reference>
<feature type="repeat" description="WD" evidence="7">
    <location>
        <begin position="307"/>
        <end position="349"/>
    </location>
</feature>
<dbReference type="InterPro" id="IPR028884">
    <property type="entry name" value="Trm82"/>
</dbReference>
<dbReference type="OrthoDB" id="339900at2759"/>
<gene>
    <name evidence="9" type="primary">TRM82</name>
    <name evidence="9" type="ORF">VC83_04852</name>
</gene>
<dbReference type="GeneID" id="36287922"/>
<dbReference type="Proteomes" id="UP000077154">
    <property type="component" value="Unassembled WGS sequence"/>
</dbReference>
<dbReference type="InterPro" id="IPR036322">
    <property type="entry name" value="WD40_repeat_dom_sf"/>
</dbReference>
<dbReference type="SMART" id="SM00320">
    <property type="entry name" value="WD40"/>
    <property type="match status" value="3"/>
</dbReference>